<dbReference type="AlphaFoldDB" id="A0A9P6F0F6"/>
<organism evidence="5 6">
    <name type="scientific">Mortierella hygrophila</name>
    <dbReference type="NCBI Taxonomy" id="979708"/>
    <lineage>
        <taxon>Eukaryota</taxon>
        <taxon>Fungi</taxon>
        <taxon>Fungi incertae sedis</taxon>
        <taxon>Mucoromycota</taxon>
        <taxon>Mortierellomycotina</taxon>
        <taxon>Mortierellomycetes</taxon>
        <taxon>Mortierellales</taxon>
        <taxon>Mortierellaceae</taxon>
        <taxon>Mortierella</taxon>
    </lineage>
</organism>
<evidence type="ECO:0000256" key="3">
    <source>
        <dbReference type="ARBA" id="ARBA00022525"/>
    </source>
</evidence>
<evidence type="ECO:0000256" key="2">
    <source>
        <dbReference type="ARBA" id="ARBA00004613"/>
    </source>
</evidence>
<comment type="caution">
    <text evidence="5">The sequence shown here is derived from an EMBL/GenBank/DDBJ whole genome shotgun (WGS) entry which is preliminary data.</text>
</comment>
<evidence type="ECO:0000313" key="6">
    <source>
        <dbReference type="Proteomes" id="UP000723463"/>
    </source>
</evidence>
<feature type="non-terminal residue" evidence="5">
    <location>
        <position position="1"/>
    </location>
</feature>
<gene>
    <name evidence="5" type="ORF">EC957_005740</name>
</gene>
<protein>
    <recommendedName>
        <fullName evidence="4">Crinkler effector protein N-terminal domain-containing protein</fullName>
    </recommendedName>
</protein>
<feature type="domain" description="Crinkler effector protein N-terminal" evidence="4">
    <location>
        <begin position="8"/>
        <end position="76"/>
    </location>
</feature>
<name>A0A9P6F0F6_9FUNG</name>
<accession>A0A9P6F0F6</accession>
<dbReference type="GO" id="GO:0043657">
    <property type="term" value="C:host cell"/>
    <property type="evidence" value="ECO:0007669"/>
    <property type="project" value="UniProtKB-SubCell"/>
</dbReference>
<dbReference type="EMBL" id="JAAAXW010000261">
    <property type="protein sequence ID" value="KAF9539158.1"/>
    <property type="molecule type" value="Genomic_DNA"/>
</dbReference>
<comment type="subcellular location">
    <subcellularLocation>
        <location evidence="1">Host cell</location>
    </subcellularLocation>
    <subcellularLocation>
        <location evidence="2">Secreted</location>
    </subcellularLocation>
</comment>
<evidence type="ECO:0000256" key="1">
    <source>
        <dbReference type="ARBA" id="ARBA00004340"/>
    </source>
</evidence>
<sequence>VISNVPLVKIPSSNTVDDLKNPINTKKTNDSVVPANKHKPIVLNEIDSTTELDPTDDISDDFPKAPLKETIHVIIQRFPRALHLPLTETPLFHSLAISRVNQPEITVRIVESGNRSL</sequence>
<proteinExistence type="predicted"/>
<evidence type="ECO:0000313" key="5">
    <source>
        <dbReference type="EMBL" id="KAF9539158.1"/>
    </source>
</evidence>
<dbReference type="Pfam" id="PF20147">
    <property type="entry name" value="Crinkler"/>
    <property type="match status" value="1"/>
</dbReference>
<reference evidence="5" key="1">
    <citation type="journal article" date="2020" name="Fungal Divers.">
        <title>Resolving the Mortierellaceae phylogeny through synthesis of multi-gene phylogenetics and phylogenomics.</title>
        <authorList>
            <person name="Vandepol N."/>
            <person name="Liber J."/>
            <person name="Desiro A."/>
            <person name="Na H."/>
            <person name="Kennedy M."/>
            <person name="Barry K."/>
            <person name="Grigoriev I.V."/>
            <person name="Miller A.N."/>
            <person name="O'Donnell K."/>
            <person name="Stajich J.E."/>
            <person name="Bonito G."/>
        </authorList>
    </citation>
    <scope>NUCLEOTIDE SEQUENCE</scope>
    <source>
        <strain evidence="5">NRRL 2591</strain>
    </source>
</reference>
<evidence type="ECO:0000259" key="4">
    <source>
        <dbReference type="Pfam" id="PF20147"/>
    </source>
</evidence>
<dbReference type="InterPro" id="IPR045379">
    <property type="entry name" value="Crinkler_N"/>
</dbReference>
<keyword evidence="6" id="KW-1185">Reference proteome</keyword>
<keyword evidence="3" id="KW-0964">Secreted</keyword>
<dbReference type="GO" id="GO:0005576">
    <property type="term" value="C:extracellular region"/>
    <property type="evidence" value="ECO:0007669"/>
    <property type="project" value="UniProtKB-SubCell"/>
</dbReference>
<dbReference type="Proteomes" id="UP000723463">
    <property type="component" value="Unassembled WGS sequence"/>
</dbReference>